<dbReference type="Pfam" id="PF00147">
    <property type="entry name" value="Fibrinogen_C"/>
    <property type="match status" value="1"/>
</dbReference>
<feature type="signal peptide" evidence="2">
    <location>
        <begin position="1"/>
        <end position="21"/>
    </location>
</feature>
<feature type="chain" id="PRO_5007512787" evidence="2">
    <location>
        <begin position="22"/>
        <end position="322"/>
    </location>
</feature>
<evidence type="ECO:0000256" key="2">
    <source>
        <dbReference type="SAM" id="SignalP"/>
    </source>
</evidence>
<dbReference type="PANTHER" id="PTHR19143">
    <property type="entry name" value="FIBRINOGEN/TENASCIN/ANGIOPOEITIN"/>
    <property type="match status" value="1"/>
</dbReference>
<dbReference type="PROSITE" id="PS00514">
    <property type="entry name" value="FIBRINOGEN_C_1"/>
    <property type="match status" value="1"/>
</dbReference>
<reference evidence="4" key="1">
    <citation type="submission" date="2011-07" db="EMBL/GenBank/DDBJ databases">
        <title>Co-evolution of Self-incompatibility Ligands and Receptors in a Hermaphroditic Chordate Ciona intestinalis.</title>
        <authorList>
            <person name="Yamada L."/>
            <person name="Harada Y."/>
            <person name="Yamaguchi A."/>
            <person name="Sawada H."/>
        </authorList>
    </citation>
    <scope>NUCLEOTIDE SEQUENCE</scope>
</reference>
<evidence type="ECO:0000259" key="3">
    <source>
        <dbReference type="PROSITE" id="PS51406"/>
    </source>
</evidence>
<accession>A0A143RFU5</accession>
<dbReference type="InterPro" id="IPR014716">
    <property type="entry name" value="Fibrinogen_a/b/g_C_1"/>
</dbReference>
<keyword evidence="2" id="KW-0732">Signal</keyword>
<dbReference type="Gene3D" id="4.10.530.10">
    <property type="entry name" value="Gamma-fibrinogen Carboxyl Terminal Fragment, domain 2"/>
    <property type="match status" value="1"/>
</dbReference>
<name>A0A143RFU5_CIOIN</name>
<feature type="domain" description="Fibrinogen C-terminal" evidence="3">
    <location>
        <begin position="83"/>
        <end position="322"/>
    </location>
</feature>
<protein>
    <submittedName>
        <fullName evidence="4">Self-incompatibility-linked fibrinogen-like protein-B</fullName>
    </submittedName>
</protein>
<dbReference type="InterPro" id="IPR002181">
    <property type="entry name" value="Fibrinogen_a/b/g_C_dom"/>
</dbReference>
<dbReference type="EMBL" id="AB646590">
    <property type="protein sequence ID" value="BAN92380.1"/>
    <property type="molecule type" value="mRNA"/>
</dbReference>
<dbReference type="InterPro" id="IPR020837">
    <property type="entry name" value="Fibrinogen_CS"/>
</dbReference>
<keyword evidence="1" id="KW-1015">Disulfide bond</keyword>
<dbReference type="SUPFAM" id="SSF56496">
    <property type="entry name" value="Fibrinogen C-terminal domain-like"/>
    <property type="match status" value="1"/>
</dbReference>
<dbReference type="PROSITE" id="PS51406">
    <property type="entry name" value="FIBRINOGEN_C_2"/>
    <property type="match status" value="1"/>
</dbReference>
<dbReference type="SMART" id="SM00186">
    <property type="entry name" value="FBG"/>
    <property type="match status" value="1"/>
</dbReference>
<dbReference type="InterPro" id="IPR050373">
    <property type="entry name" value="Fibrinogen_C-term_domain"/>
</dbReference>
<dbReference type="PANTHER" id="PTHR19143:SF459">
    <property type="entry name" value="FIBRINOGEN C-TERMINAL DOMAIN-CONTAINING PROTEIN"/>
    <property type="match status" value="1"/>
</dbReference>
<evidence type="ECO:0000256" key="1">
    <source>
        <dbReference type="ARBA" id="ARBA00023157"/>
    </source>
</evidence>
<evidence type="ECO:0000313" key="4">
    <source>
        <dbReference type="EMBL" id="BAN92380.1"/>
    </source>
</evidence>
<dbReference type="Gene3D" id="3.90.215.10">
    <property type="entry name" value="Gamma Fibrinogen, chain A, domain 1"/>
    <property type="match status" value="1"/>
</dbReference>
<dbReference type="AlphaFoldDB" id="A0A143RFU5"/>
<sequence length="322" mass="38109">MKSYTLFAFLVFKTLLCKTSTQQIKEISIMQTEVAKLPKQVQFVKQLMAPRMLTCQDFRLSFNTSVYSISHQYMIDAKIEEYSPIYQMFTECKSIWFSGNLKSGIYPIWLLSQYRYIYVQCDMDKRSEIGNKTGWVVFQQRQDGTINFNRGWESYVSGFGNLNNDYWAGLENIMLLTIQKTAVSRFGYNTIFPNLRVDMEGWDGFHAYVEYEDFFIYTKKYRYEISDLGKRYGTAFASFTPDAFLKQEFSTFDNKDELKWFDTNCPGPLNGGWWFATCSLANLNGRYPHSFEKMSIHNIYWRYWPFINTNNTALRYVSMKML</sequence>
<gene>
    <name evidence="4" type="primary">v-Themis-B</name>
</gene>
<organism evidence="4">
    <name type="scientific">Ciona intestinalis</name>
    <name type="common">Transparent sea squirt</name>
    <name type="synonym">Ascidia intestinalis</name>
    <dbReference type="NCBI Taxonomy" id="7719"/>
    <lineage>
        <taxon>Eukaryota</taxon>
        <taxon>Metazoa</taxon>
        <taxon>Chordata</taxon>
        <taxon>Tunicata</taxon>
        <taxon>Ascidiacea</taxon>
        <taxon>Phlebobranchia</taxon>
        <taxon>Cionidae</taxon>
        <taxon>Ciona</taxon>
    </lineage>
</organism>
<proteinExistence type="evidence at transcript level"/>
<dbReference type="InterPro" id="IPR036056">
    <property type="entry name" value="Fibrinogen-like_C"/>
</dbReference>